<dbReference type="Gene3D" id="2.130.10.10">
    <property type="entry name" value="YVTN repeat-like/Quinoprotein amine dehydrogenase"/>
    <property type="match status" value="3"/>
</dbReference>
<dbReference type="PANTHER" id="PTHR34512">
    <property type="entry name" value="CELL SURFACE PROTEIN"/>
    <property type="match status" value="1"/>
</dbReference>
<organism evidence="2 3">
    <name type="scientific">Nonomuraea indica</name>
    <dbReference type="NCBI Taxonomy" id="1581193"/>
    <lineage>
        <taxon>Bacteria</taxon>
        <taxon>Bacillati</taxon>
        <taxon>Actinomycetota</taxon>
        <taxon>Actinomycetes</taxon>
        <taxon>Streptosporangiales</taxon>
        <taxon>Streptosporangiaceae</taxon>
        <taxon>Nonomuraea</taxon>
    </lineage>
</organism>
<evidence type="ECO:0000313" key="3">
    <source>
        <dbReference type="Proteomes" id="UP001612928"/>
    </source>
</evidence>
<sequence>MRRPALPLTVRRSAPALTVRRSAPALPVRRPAPLLPVRRLALLMAAALVTGSAVVADAPRLPWGPTGWQALWSMPVDVEDPEHPGDLRYGVSGEALAVSTSRGTVTVHDPLTGRTTHTIPAHPGGSAVVTGVGVASGTVVVSRAAPGAAGPLVSGYDLATGAPLWRRAVTVASSPDGPATGPSVMVTDGGVTVLDRPAGPAVLATFDLRTGRQTARMIRPPRCHLHGAAASRTIMLISSCEGDRVELASVDPRTLRPHWTRSLPRSVSPFPRDQADTPPHLELTISADGHVYVEAGDVQAFYSPRGQRLSTAREAVERRPPALVTAPERWSEPLLLGSPPRISDSGFLNISDDWPRPAFLLSLETATGRLGGLPVDTPLSRSFLIGSAPGLAFVYDKTGRIIAYRATYGPSTASAPFGGVPPHDWPDACGLLTGRDLSLAGAGHRPNPGRTTLAGVRSPKPLACDWIPPADDGAVVSLTVEWVFRSPAAARKEFATEVARMERTGVYDPAHQTSHAMTQTLHTPTGSLEESLVVAGPVLVRLRSTSRQAVRLLTPPLQRNLLARHEPGTPVPGRRPHQARWSFPADGGIGRDLVLAGGTVYAGSADGKVYALDAATGATRWSHQTGGDVPTAPVVSGGAVYARNAAGRIVSLDAASGRPRWSRRLAGSDGVSLSSGVALAAGTVYACGDDSAVVALDAATGRPRWRAALAGDVRLATPVVAGGTVHVGSADGTLHALDAASGRRRWRFRAADGTDFLPVLTSGATVYVPTRTGHVHALDRATGEPRWSFRAGARITAGPVVRGGAVYVGGGDGTLHRLDAATGRTSWTFAPGGGDGVHGGLVVARGTVYLHHVNGTLYALDAASGGRRWSFPAGEGVMSRPAVARGVVYVGNVEGRVHALDAATGRTRWTFRTSGEVRTTPVWAGGMVYVGSTTGEVSAIPAAGTTS</sequence>
<comment type="caution">
    <text evidence="2">The sequence shown here is derived from an EMBL/GenBank/DDBJ whole genome shotgun (WGS) entry which is preliminary data.</text>
</comment>
<protein>
    <submittedName>
        <fullName evidence="2">PQQ-binding-like beta-propeller repeat protein</fullName>
    </submittedName>
</protein>
<feature type="domain" description="Pyrrolo-quinoline quinone repeat" evidence="1">
    <location>
        <begin position="672"/>
        <end position="751"/>
    </location>
</feature>
<dbReference type="SMART" id="SM00564">
    <property type="entry name" value="PQQ"/>
    <property type="match status" value="10"/>
</dbReference>
<feature type="domain" description="Pyrrolo-quinoline quinone repeat" evidence="1">
    <location>
        <begin position="580"/>
        <end position="668"/>
    </location>
</feature>
<dbReference type="RefSeq" id="WP_397020388.1">
    <property type="nucleotide sequence ID" value="NZ_JBITMB010000003.1"/>
</dbReference>
<feature type="domain" description="Pyrrolo-quinoline quinone repeat" evidence="1">
    <location>
        <begin position="760"/>
        <end position="870"/>
    </location>
</feature>
<proteinExistence type="predicted"/>
<dbReference type="SUPFAM" id="SSF50998">
    <property type="entry name" value="Quinoprotein alcohol dehydrogenase-like"/>
    <property type="match status" value="3"/>
</dbReference>
<dbReference type="InterPro" id="IPR015943">
    <property type="entry name" value="WD40/YVTN_repeat-like_dom_sf"/>
</dbReference>
<reference evidence="2 3" key="1">
    <citation type="submission" date="2024-10" db="EMBL/GenBank/DDBJ databases">
        <title>The Natural Products Discovery Center: Release of the First 8490 Sequenced Strains for Exploring Actinobacteria Biosynthetic Diversity.</title>
        <authorList>
            <person name="Kalkreuter E."/>
            <person name="Kautsar S.A."/>
            <person name="Yang D."/>
            <person name="Bader C.D."/>
            <person name="Teijaro C.N."/>
            <person name="Fluegel L."/>
            <person name="Davis C.M."/>
            <person name="Simpson J.R."/>
            <person name="Lauterbach L."/>
            <person name="Steele A.D."/>
            <person name="Gui C."/>
            <person name="Meng S."/>
            <person name="Li G."/>
            <person name="Viehrig K."/>
            <person name="Ye F."/>
            <person name="Su P."/>
            <person name="Kiefer A.F."/>
            <person name="Nichols A."/>
            <person name="Cepeda A.J."/>
            <person name="Yan W."/>
            <person name="Fan B."/>
            <person name="Jiang Y."/>
            <person name="Adhikari A."/>
            <person name="Zheng C.-J."/>
            <person name="Schuster L."/>
            <person name="Cowan T.M."/>
            <person name="Smanski M.J."/>
            <person name="Chevrette M.G."/>
            <person name="De Carvalho L.P.S."/>
            <person name="Shen B."/>
        </authorList>
    </citation>
    <scope>NUCLEOTIDE SEQUENCE [LARGE SCALE GENOMIC DNA]</scope>
    <source>
        <strain evidence="2 3">NPDC049503</strain>
    </source>
</reference>
<dbReference type="InterPro" id="IPR011047">
    <property type="entry name" value="Quinoprotein_ADH-like_sf"/>
</dbReference>
<dbReference type="Gene3D" id="2.40.128.630">
    <property type="match status" value="1"/>
</dbReference>
<dbReference type="Pfam" id="PF13360">
    <property type="entry name" value="PQQ_2"/>
    <property type="match status" value="4"/>
</dbReference>
<feature type="domain" description="Pyrrolo-quinoline quinone repeat" evidence="1">
    <location>
        <begin position="90"/>
        <end position="214"/>
    </location>
</feature>
<dbReference type="InterPro" id="IPR018391">
    <property type="entry name" value="PQQ_b-propeller_rpt"/>
</dbReference>
<evidence type="ECO:0000313" key="2">
    <source>
        <dbReference type="EMBL" id="MFI7440620.1"/>
    </source>
</evidence>
<keyword evidence="3" id="KW-1185">Reference proteome</keyword>
<accession>A0ABW8A2A0</accession>
<dbReference type="EMBL" id="JBITMB010000003">
    <property type="protein sequence ID" value="MFI7440620.1"/>
    <property type="molecule type" value="Genomic_DNA"/>
</dbReference>
<dbReference type="Proteomes" id="UP001612928">
    <property type="component" value="Unassembled WGS sequence"/>
</dbReference>
<evidence type="ECO:0000259" key="1">
    <source>
        <dbReference type="Pfam" id="PF13360"/>
    </source>
</evidence>
<name>A0ABW8A2A0_9ACTN</name>
<dbReference type="PANTHER" id="PTHR34512:SF30">
    <property type="entry name" value="OUTER MEMBRANE PROTEIN ASSEMBLY FACTOR BAMB"/>
    <property type="match status" value="1"/>
</dbReference>
<gene>
    <name evidence="2" type="ORF">ACIBP5_11750</name>
</gene>
<dbReference type="InterPro" id="IPR002372">
    <property type="entry name" value="PQQ_rpt_dom"/>
</dbReference>